<evidence type="ECO:0000313" key="2">
    <source>
        <dbReference type="Proteomes" id="UP000233556"/>
    </source>
</evidence>
<dbReference type="EMBL" id="KZ508929">
    <property type="protein sequence ID" value="PKU34643.1"/>
    <property type="molecule type" value="Genomic_DNA"/>
</dbReference>
<dbReference type="AlphaFoldDB" id="A0A2I0TLN9"/>
<protein>
    <submittedName>
        <fullName evidence="1">Uncharacterized protein</fullName>
    </submittedName>
</protein>
<organism evidence="1 2">
    <name type="scientific">Limosa lapponica baueri</name>
    <dbReference type="NCBI Taxonomy" id="1758121"/>
    <lineage>
        <taxon>Eukaryota</taxon>
        <taxon>Metazoa</taxon>
        <taxon>Chordata</taxon>
        <taxon>Craniata</taxon>
        <taxon>Vertebrata</taxon>
        <taxon>Euteleostomi</taxon>
        <taxon>Archelosauria</taxon>
        <taxon>Archosauria</taxon>
        <taxon>Dinosauria</taxon>
        <taxon>Saurischia</taxon>
        <taxon>Theropoda</taxon>
        <taxon>Coelurosauria</taxon>
        <taxon>Aves</taxon>
        <taxon>Neognathae</taxon>
        <taxon>Neoaves</taxon>
        <taxon>Charadriiformes</taxon>
        <taxon>Scolopacidae</taxon>
        <taxon>Limosa</taxon>
    </lineage>
</organism>
<keyword evidence="2" id="KW-1185">Reference proteome</keyword>
<name>A0A2I0TLN9_LIMLA</name>
<evidence type="ECO:0000313" key="1">
    <source>
        <dbReference type="EMBL" id="PKU34643.1"/>
    </source>
</evidence>
<reference evidence="2" key="1">
    <citation type="submission" date="2017-11" db="EMBL/GenBank/DDBJ databases">
        <authorList>
            <person name="Lima N.C."/>
            <person name="Parody-Merino A.M."/>
            <person name="Battley P.F."/>
            <person name="Fidler A.E."/>
            <person name="Prosdocimi F."/>
        </authorList>
    </citation>
    <scope>NUCLEOTIDE SEQUENCE [LARGE SCALE GENOMIC DNA]</scope>
</reference>
<proteinExistence type="predicted"/>
<reference evidence="2" key="2">
    <citation type="submission" date="2017-12" db="EMBL/GenBank/DDBJ databases">
        <title>Genome sequence of the Bar-tailed Godwit (Limosa lapponica baueri).</title>
        <authorList>
            <person name="Lima N.C.B."/>
            <person name="Parody-Merino A.M."/>
            <person name="Battley P.F."/>
            <person name="Fidler A.E."/>
            <person name="Prosdocimi F."/>
        </authorList>
    </citation>
    <scope>NUCLEOTIDE SEQUENCE [LARGE SCALE GENOMIC DNA]</scope>
</reference>
<sequence length="149" mass="16617">MVNPFPNANLTVMFRSSVELSNAVCLPETHRLPVNGISLCKVFSVDLAGDGGVPPASEQIREQFSLTVKKPLVLFNVIENNDKKDSVVEHSFNFHLAEYTKLPELDFQLKVDAAQPVKKENVPFRMKNLIWSDVKIQLLLKPMPSASGL</sequence>
<dbReference type="Proteomes" id="UP000233556">
    <property type="component" value="Unassembled WGS sequence"/>
</dbReference>
<accession>A0A2I0TLN9</accession>
<gene>
    <name evidence="1" type="ORF">llap_15052</name>
</gene>